<evidence type="ECO:0000259" key="1">
    <source>
        <dbReference type="PROSITE" id="PS50078"/>
    </source>
</evidence>
<dbReference type="CDD" id="cd13116">
    <property type="entry name" value="POLO_box_Plk4_3"/>
    <property type="match status" value="1"/>
</dbReference>
<evidence type="ECO:0000313" key="3">
    <source>
        <dbReference type="Proteomes" id="UP001434883"/>
    </source>
</evidence>
<gene>
    <name evidence="2" type="primary">PLK4_1</name>
    <name evidence="2" type="ORF">XENOCAPTIV_019903</name>
</gene>
<protein>
    <submittedName>
        <fullName evidence="2">Serine/threonine-protein kinase plk4</fullName>
    </submittedName>
</protein>
<dbReference type="EMBL" id="JAHRIN010008828">
    <property type="protein sequence ID" value="MEQ2193975.1"/>
    <property type="molecule type" value="Genomic_DNA"/>
</dbReference>
<comment type="caution">
    <text evidence="2">The sequence shown here is derived from an EMBL/GenBank/DDBJ whole genome shotgun (WGS) entry which is preliminary data.</text>
</comment>
<accession>A0ABV0QDT1</accession>
<keyword evidence="2" id="KW-0808">Transferase</keyword>
<dbReference type="InterPro" id="IPR000959">
    <property type="entry name" value="POLO_box_dom"/>
</dbReference>
<reference evidence="2 3" key="1">
    <citation type="submission" date="2021-06" db="EMBL/GenBank/DDBJ databases">
        <authorList>
            <person name="Palmer J.M."/>
        </authorList>
    </citation>
    <scope>NUCLEOTIDE SEQUENCE [LARGE SCALE GENOMIC DNA]</scope>
    <source>
        <strain evidence="2 3">XC_2019</strain>
        <tissue evidence="2">Muscle</tissue>
    </source>
</reference>
<dbReference type="InterPro" id="IPR033696">
    <property type="entry name" value="POLO_box_Plk4_C"/>
</dbReference>
<dbReference type="Proteomes" id="UP001434883">
    <property type="component" value="Unassembled WGS sequence"/>
</dbReference>
<name>A0ABV0QDT1_9TELE</name>
<organism evidence="2 3">
    <name type="scientific">Xenoophorus captivus</name>
    <dbReference type="NCBI Taxonomy" id="1517983"/>
    <lineage>
        <taxon>Eukaryota</taxon>
        <taxon>Metazoa</taxon>
        <taxon>Chordata</taxon>
        <taxon>Craniata</taxon>
        <taxon>Vertebrata</taxon>
        <taxon>Euteleostomi</taxon>
        <taxon>Actinopterygii</taxon>
        <taxon>Neopterygii</taxon>
        <taxon>Teleostei</taxon>
        <taxon>Neoteleostei</taxon>
        <taxon>Acanthomorphata</taxon>
        <taxon>Ovalentaria</taxon>
        <taxon>Atherinomorphae</taxon>
        <taxon>Cyprinodontiformes</taxon>
        <taxon>Goodeidae</taxon>
        <taxon>Xenoophorus</taxon>
    </lineage>
</organism>
<dbReference type="Pfam" id="PF00659">
    <property type="entry name" value="POLO_box"/>
    <property type="match status" value="1"/>
</dbReference>
<keyword evidence="3" id="KW-1185">Reference proteome</keyword>
<dbReference type="PROSITE" id="PS50078">
    <property type="entry name" value="POLO_BOX"/>
    <property type="match status" value="1"/>
</dbReference>
<dbReference type="GO" id="GO:0016301">
    <property type="term" value="F:kinase activity"/>
    <property type="evidence" value="ECO:0007669"/>
    <property type="project" value="UniProtKB-KW"/>
</dbReference>
<evidence type="ECO:0000313" key="2">
    <source>
        <dbReference type="EMBL" id="MEQ2193975.1"/>
    </source>
</evidence>
<dbReference type="SUPFAM" id="SSF82615">
    <property type="entry name" value="Polo-box domain"/>
    <property type="match status" value="1"/>
</dbReference>
<keyword evidence="2" id="KW-0418">Kinase</keyword>
<sequence>MISYDGSDFSMNKKCSPVRQELVQSAGKVVKSIFVPNVGWASQLSSGEVWVQFNDGSQLVVQAGVSCITYTSAEGRITRYEL</sequence>
<proteinExistence type="predicted"/>
<dbReference type="Gene3D" id="2.40.50.930">
    <property type="match status" value="1"/>
</dbReference>
<feature type="domain" description="POLO box" evidence="1">
    <location>
        <begin position="29"/>
        <end position="82"/>
    </location>
</feature>